<dbReference type="EMBL" id="HBGV01002860">
    <property type="protein sequence ID" value="CAD9472967.1"/>
    <property type="molecule type" value="Transcribed_RNA"/>
</dbReference>
<sequence>MGILKHVVLPAFGLVHAASIIVCKDVKSWGKMVGKDDDITEEDSKSLRQNHMVGALRGFNAAMLTLCGFGIFSNACHSDARQAIAYAETILFAVVSVDAYRLGGLNYFVPGVQSLFAFGGTVISYMEPGIFTKDHNPK</sequence>
<dbReference type="AlphaFoldDB" id="A0A7S2GVN7"/>
<evidence type="ECO:0000313" key="2">
    <source>
        <dbReference type="EMBL" id="CAD9472967.1"/>
    </source>
</evidence>
<gene>
    <name evidence="2" type="ORF">HTAM1171_LOCUS1745</name>
</gene>
<name>A0A7S2GVN7_9STRA</name>
<protein>
    <recommendedName>
        <fullName evidence="3">Transmembrane protein 107</fullName>
    </recommendedName>
</protein>
<evidence type="ECO:0008006" key="3">
    <source>
        <dbReference type="Google" id="ProtNLM"/>
    </source>
</evidence>
<reference evidence="2" key="1">
    <citation type="submission" date="2021-01" db="EMBL/GenBank/DDBJ databases">
        <authorList>
            <person name="Corre E."/>
            <person name="Pelletier E."/>
            <person name="Niang G."/>
            <person name="Scheremetjew M."/>
            <person name="Finn R."/>
            <person name="Kale V."/>
            <person name="Holt S."/>
            <person name="Cochrane G."/>
            <person name="Meng A."/>
            <person name="Brown T."/>
            <person name="Cohen L."/>
        </authorList>
    </citation>
    <scope>NUCLEOTIDE SEQUENCE</scope>
    <source>
        <strain evidence="2">CCMP826</strain>
    </source>
</reference>
<accession>A0A7S2GVN7</accession>
<proteinExistence type="predicted"/>
<organism evidence="2">
    <name type="scientific">Helicotheca tamesis</name>
    <dbReference type="NCBI Taxonomy" id="374047"/>
    <lineage>
        <taxon>Eukaryota</taxon>
        <taxon>Sar</taxon>
        <taxon>Stramenopiles</taxon>
        <taxon>Ochrophyta</taxon>
        <taxon>Bacillariophyta</taxon>
        <taxon>Mediophyceae</taxon>
        <taxon>Lithodesmiophycidae</taxon>
        <taxon>Lithodesmiales</taxon>
        <taxon>Lithodesmiaceae</taxon>
        <taxon>Helicotheca</taxon>
    </lineage>
</organism>
<feature type="chain" id="PRO_5030707345" description="Transmembrane protein 107" evidence="1">
    <location>
        <begin position="18"/>
        <end position="138"/>
    </location>
</feature>
<feature type="signal peptide" evidence="1">
    <location>
        <begin position="1"/>
        <end position="17"/>
    </location>
</feature>
<evidence type="ECO:0000256" key="1">
    <source>
        <dbReference type="SAM" id="SignalP"/>
    </source>
</evidence>
<keyword evidence="1" id="KW-0732">Signal</keyword>